<dbReference type="OrthoDB" id="7874312at2"/>
<dbReference type="AlphaFoldDB" id="A0A132BSI4"/>
<keyword evidence="1" id="KW-0472">Membrane</keyword>
<keyword evidence="1" id="KW-0812">Transmembrane</keyword>
<dbReference type="Proteomes" id="UP000068382">
    <property type="component" value="Unassembled WGS sequence"/>
</dbReference>
<keyword evidence="3" id="KW-1185">Reference proteome</keyword>
<evidence type="ECO:0000313" key="2">
    <source>
        <dbReference type="EMBL" id="KUP91313.1"/>
    </source>
</evidence>
<evidence type="ECO:0000256" key="1">
    <source>
        <dbReference type="SAM" id="Phobius"/>
    </source>
</evidence>
<organism evidence="2 3">
    <name type="scientific">Tritonibacter horizontis</name>
    <dbReference type="NCBI Taxonomy" id="1768241"/>
    <lineage>
        <taxon>Bacteria</taxon>
        <taxon>Pseudomonadati</taxon>
        <taxon>Pseudomonadota</taxon>
        <taxon>Alphaproteobacteria</taxon>
        <taxon>Rhodobacterales</taxon>
        <taxon>Paracoccaceae</taxon>
        <taxon>Tritonibacter</taxon>
    </lineage>
</organism>
<name>A0A132BSI4_9RHOB</name>
<proteinExistence type="predicted"/>
<dbReference type="RefSeq" id="WP_068247659.1">
    <property type="nucleotide sequence ID" value="NZ_LPUY01000100.1"/>
</dbReference>
<feature type="transmembrane region" description="Helical" evidence="1">
    <location>
        <begin position="96"/>
        <end position="117"/>
    </location>
</feature>
<protein>
    <submittedName>
        <fullName evidence="2">Uncharacterized protein</fullName>
    </submittedName>
</protein>
<comment type="caution">
    <text evidence="2">The sequence shown here is derived from an EMBL/GenBank/DDBJ whole genome shotgun (WGS) entry which is preliminary data.</text>
</comment>
<accession>A0A132BSI4</accession>
<evidence type="ECO:0000313" key="3">
    <source>
        <dbReference type="Proteomes" id="UP000068382"/>
    </source>
</evidence>
<keyword evidence="1" id="KW-1133">Transmembrane helix</keyword>
<gene>
    <name evidence="2" type="ORF">TRIHO_38870</name>
</gene>
<sequence length="121" mass="13374">MTETLESALSEISTLLEKRLKLTGAVSDCLIRARRHLPPRHRRAAADLAAAEAAFEHPKLAMMLDEAKLLRQARGLRLYLAEVDLADRRKGRLLDIGASVGFALLTVIALLVCVLSWRGFV</sequence>
<dbReference type="EMBL" id="LPUY01000100">
    <property type="protein sequence ID" value="KUP91313.1"/>
    <property type="molecule type" value="Genomic_DNA"/>
</dbReference>
<reference evidence="2 3" key="1">
    <citation type="submission" date="2015-12" db="EMBL/GenBank/DDBJ databases">
        <title>Genome sequence of the marine Rhodobacteraceae strain O3.65, Candidatus Tritonibacter horizontis.</title>
        <authorList>
            <person name="Poehlein A."/>
            <person name="Giebel H.A."/>
            <person name="Voget S."/>
            <person name="Brinkhoff T."/>
        </authorList>
    </citation>
    <scope>NUCLEOTIDE SEQUENCE [LARGE SCALE GENOMIC DNA]</scope>
    <source>
        <strain evidence="2 3">O3.65</strain>
    </source>
</reference>